<dbReference type="InterPro" id="IPR050490">
    <property type="entry name" value="Bact_solute-bd_prot1"/>
</dbReference>
<keyword evidence="1" id="KW-1133">Transmembrane helix</keyword>
<dbReference type="Pfam" id="PF01547">
    <property type="entry name" value="SBP_bac_1"/>
    <property type="match status" value="1"/>
</dbReference>
<protein>
    <submittedName>
        <fullName evidence="2">Extracellular solute-binding protein</fullName>
    </submittedName>
</protein>
<keyword evidence="3" id="KW-1185">Reference proteome</keyword>
<dbReference type="SUPFAM" id="SSF53850">
    <property type="entry name" value="Periplasmic binding protein-like II"/>
    <property type="match status" value="1"/>
</dbReference>
<reference evidence="2 3" key="1">
    <citation type="submission" date="2021-03" db="EMBL/GenBank/DDBJ databases">
        <title>Paenibacillus artemisicola MWE-103 whole genome sequence.</title>
        <authorList>
            <person name="Ham Y.J."/>
        </authorList>
    </citation>
    <scope>NUCLEOTIDE SEQUENCE [LARGE SCALE GENOMIC DNA]</scope>
    <source>
        <strain evidence="2 3">MWE-103</strain>
    </source>
</reference>
<name>A0ABS3W670_9BACL</name>
<evidence type="ECO:0000313" key="2">
    <source>
        <dbReference type="EMBL" id="MBO7743795.1"/>
    </source>
</evidence>
<dbReference type="Gene3D" id="3.40.190.10">
    <property type="entry name" value="Periplasmic binding protein-like II"/>
    <property type="match status" value="1"/>
</dbReference>
<feature type="transmembrane region" description="Helical" evidence="1">
    <location>
        <begin position="49"/>
        <end position="66"/>
    </location>
</feature>
<sequence>MKQPGYEWERRLAGKPPVKNGFTSELENKVRERIRMTTTTRRRAPLRKAAALLCLAVLLAGGWRFGDDLKQLLQPRPHADVPAALSKDPLAAKEYDLKVQQFEMNNTFEYSFKKPFIIRHPSVKLSIQESPDALYGDPGKFEAWFDAEQPDVVQVPYNVYAKLAADGRLKPLDVLTKTDKSETETEALHGPLVELLRQAGGNGELYGLSYDLTSTALYVNEDLFAARGVPLPEGPVNADELLQLAARFRGAGVSGLAAVNRSNTFATVAAAGQTSGLQTIVDQNGRLRAKVDSEGWKRVWTTVVDGYRTGWMNQAKPVQYGKNGTTMAEIGKQDPFALGQVAMTLSQSYYYGNLKQYEQSGIMHFNWRTLPIRLDPSATNQEAYLGTSTVYAINAKSAQADAAWELLRFVAGGAWQRNVDPNSYLHQQVLAAPASMDQAFRKEWEAFYAAANVDPAKAASGLAASGDPRLIQANQVLYKLGGEAMDAILKDGKSVDDALADFQSRLDAQLAVIGKGDQAP</sequence>
<dbReference type="EMBL" id="JAGGDJ010000003">
    <property type="protein sequence ID" value="MBO7743795.1"/>
    <property type="molecule type" value="Genomic_DNA"/>
</dbReference>
<accession>A0ABS3W670</accession>
<dbReference type="Proteomes" id="UP000670947">
    <property type="component" value="Unassembled WGS sequence"/>
</dbReference>
<dbReference type="InterPro" id="IPR006059">
    <property type="entry name" value="SBP"/>
</dbReference>
<comment type="caution">
    <text evidence="2">The sequence shown here is derived from an EMBL/GenBank/DDBJ whole genome shotgun (WGS) entry which is preliminary data.</text>
</comment>
<dbReference type="PANTHER" id="PTHR43649">
    <property type="entry name" value="ARABINOSE-BINDING PROTEIN-RELATED"/>
    <property type="match status" value="1"/>
</dbReference>
<keyword evidence="1" id="KW-0472">Membrane</keyword>
<dbReference type="RefSeq" id="WP_208846828.1">
    <property type="nucleotide sequence ID" value="NZ_JAGGDJ010000003.1"/>
</dbReference>
<dbReference type="PANTHER" id="PTHR43649:SF12">
    <property type="entry name" value="DIACETYLCHITOBIOSE BINDING PROTEIN DASA"/>
    <property type="match status" value="1"/>
</dbReference>
<evidence type="ECO:0000313" key="3">
    <source>
        <dbReference type="Proteomes" id="UP000670947"/>
    </source>
</evidence>
<keyword evidence="1" id="KW-0812">Transmembrane</keyword>
<gene>
    <name evidence="2" type="ORF">I8J29_06285</name>
</gene>
<evidence type="ECO:0000256" key="1">
    <source>
        <dbReference type="SAM" id="Phobius"/>
    </source>
</evidence>
<organism evidence="2 3">
    <name type="scientific">Paenibacillus artemisiicola</name>
    <dbReference type="NCBI Taxonomy" id="1172618"/>
    <lineage>
        <taxon>Bacteria</taxon>
        <taxon>Bacillati</taxon>
        <taxon>Bacillota</taxon>
        <taxon>Bacilli</taxon>
        <taxon>Bacillales</taxon>
        <taxon>Paenibacillaceae</taxon>
        <taxon>Paenibacillus</taxon>
    </lineage>
</organism>
<proteinExistence type="predicted"/>